<gene>
    <name evidence="1" type="ORF">PCL1606_22860</name>
</gene>
<dbReference type="EMBL" id="CP011110">
    <property type="protein sequence ID" value="AKA23740.1"/>
    <property type="molecule type" value="Genomic_DNA"/>
</dbReference>
<organism evidence="1 2">
    <name type="scientific">Pseudomonas chlororaphis</name>
    <dbReference type="NCBI Taxonomy" id="587753"/>
    <lineage>
        <taxon>Bacteria</taxon>
        <taxon>Pseudomonadati</taxon>
        <taxon>Pseudomonadota</taxon>
        <taxon>Gammaproteobacteria</taxon>
        <taxon>Pseudomonadales</taxon>
        <taxon>Pseudomonadaceae</taxon>
        <taxon>Pseudomonas</taxon>
    </lineage>
</organism>
<protein>
    <submittedName>
        <fullName evidence="1">Uncharacterized protein</fullName>
    </submittedName>
</protein>
<reference evidence="1 2" key="1">
    <citation type="journal article" date="2015" name="Mol. Plant Microbe Interact.">
        <title>Comparative Genomic Analysis of Pseudomonas chlororaphis PCL1606 Reveals New Insight into Antifungal Compounds Involved in Biocontrol.</title>
        <authorList>
            <person name="Calderon C.E."/>
            <person name="Ramos C."/>
            <person name="de Vicente A."/>
            <person name="Cazorla F.M."/>
        </authorList>
    </citation>
    <scope>NUCLEOTIDE SEQUENCE [LARGE SCALE GENOMIC DNA]</scope>
    <source>
        <strain evidence="1 2">PCL1606</strain>
    </source>
</reference>
<dbReference type="Proteomes" id="UP000032748">
    <property type="component" value="Chromosome"/>
</dbReference>
<proteinExistence type="predicted"/>
<sequence length="64" mass="7076">MGNRHRRTSDKLDLYLKYDKSISLISPHLFPSPQAADGPFDHPPALSLCVCRDSPRTAAPTSLI</sequence>
<dbReference type="KEGG" id="pcz:PCL1606_22860"/>
<accession>A0A0D5XY59</accession>
<evidence type="ECO:0000313" key="1">
    <source>
        <dbReference type="EMBL" id="AKA23740.1"/>
    </source>
</evidence>
<dbReference type="AlphaFoldDB" id="A0A0D5XY59"/>
<evidence type="ECO:0000313" key="2">
    <source>
        <dbReference type="Proteomes" id="UP000032748"/>
    </source>
</evidence>
<name>A0A0D5XY59_9PSED</name>